<gene>
    <name evidence="12" type="ordered locus">Pnap_0166</name>
</gene>
<evidence type="ECO:0000259" key="10">
    <source>
        <dbReference type="PROSITE" id="PS50112"/>
    </source>
</evidence>
<dbReference type="InterPro" id="IPR050351">
    <property type="entry name" value="BphY/WalK/GraS-like"/>
</dbReference>
<dbReference type="InterPro" id="IPR005467">
    <property type="entry name" value="His_kinase_dom"/>
</dbReference>
<feature type="domain" description="PAS" evidence="10">
    <location>
        <begin position="223"/>
        <end position="297"/>
    </location>
</feature>
<dbReference type="PANTHER" id="PTHR42878">
    <property type="entry name" value="TWO-COMPONENT HISTIDINE KINASE"/>
    <property type="match status" value="1"/>
</dbReference>
<dbReference type="InterPro" id="IPR004358">
    <property type="entry name" value="Sig_transdc_His_kin-like_C"/>
</dbReference>
<dbReference type="PRINTS" id="PR00344">
    <property type="entry name" value="BCTRLSENSOR"/>
</dbReference>
<dbReference type="PROSITE" id="PS50113">
    <property type="entry name" value="PAC"/>
    <property type="match status" value="1"/>
</dbReference>
<dbReference type="SMART" id="SM00387">
    <property type="entry name" value="HATPase_c"/>
    <property type="match status" value="1"/>
</dbReference>
<evidence type="ECO:0000256" key="7">
    <source>
        <dbReference type="ARBA" id="ARBA00023136"/>
    </source>
</evidence>
<dbReference type="InterPro" id="IPR013655">
    <property type="entry name" value="PAS_fold_3"/>
</dbReference>
<dbReference type="FunFam" id="3.30.565.10:FF:000006">
    <property type="entry name" value="Sensor histidine kinase WalK"/>
    <property type="match status" value="1"/>
</dbReference>
<keyword evidence="5" id="KW-0808">Transferase</keyword>
<keyword evidence="8" id="KW-0812">Transmembrane</keyword>
<dbReference type="PROSITE" id="PS50109">
    <property type="entry name" value="HIS_KIN"/>
    <property type="match status" value="1"/>
</dbReference>
<dbReference type="STRING" id="365044.Pnap_0166"/>
<dbReference type="SUPFAM" id="SSF55785">
    <property type="entry name" value="PYP-like sensor domain (PAS domain)"/>
    <property type="match status" value="2"/>
</dbReference>
<dbReference type="PANTHER" id="PTHR42878:SF15">
    <property type="entry name" value="BACTERIOPHYTOCHROME"/>
    <property type="match status" value="1"/>
</dbReference>
<dbReference type="InterPro" id="IPR036097">
    <property type="entry name" value="HisK_dim/P_sf"/>
</dbReference>
<dbReference type="SMART" id="SM00388">
    <property type="entry name" value="HisKA"/>
    <property type="match status" value="1"/>
</dbReference>
<dbReference type="PROSITE" id="PS50112">
    <property type="entry name" value="PAS"/>
    <property type="match status" value="2"/>
</dbReference>
<feature type="domain" description="PAC" evidence="11">
    <location>
        <begin position="298"/>
        <end position="350"/>
    </location>
</feature>
<evidence type="ECO:0000313" key="13">
    <source>
        <dbReference type="Proteomes" id="UP000000644"/>
    </source>
</evidence>
<dbReference type="Pfam" id="PF08447">
    <property type="entry name" value="PAS_3"/>
    <property type="match status" value="1"/>
</dbReference>
<evidence type="ECO:0000256" key="4">
    <source>
        <dbReference type="ARBA" id="ARBA00022553"/>
    </source>
</evidence>
<dbReference type="AlphaFoldDB" id="A1VIL3"/>
<dbReference type="InterPro" id="IPR035965">
    <property type="entry name" value="PAS-like_dom_sf"/>
</dbReference>
<dbReference type="GO" id="GO:0000156">
    <property type="term" value="F:phosphorelay response regulator activity"/>
    <property type="evidence" value="ECO:0007669"/>
    <property type="project" value="TreeGrafter"/>
</dbReference>
<dbReference type="OrthoDB" id="5519028at2"/>
<dbReference type="GO" id="GO:0005886">
    <property type="term" value="C:plasma membrane"/>
    <property type="evidence" value="ECO:0007669"/>
    <property type="project" value="UniProtKB-SubCell"/>
</dbReference>
<sequence>MLFQQLYWIAMPQNLKAILKTDGSRFALGTGVLYAVLGLLWIIASDAAISSISTDPAWLVTAQRYKGFFYVGVTSVGLIFLVNAGYRRLWNALSRAEATELQIGDLFLQHPKPMWVYDRDTLEFIAVNDAATRYYGYSREAMLAMNLADICPEEDISRLHALMHSPQDRHRDIGVVRHCKRSGEVVFVHLTAHAVEFMQRKAEMVMAIDVTADILSKHALERQEAQFRQLHQSLASILWIASADGRTMLYVSPALERVYGFAPEAMQANPDLWLQVVHPDDAHIAKASSVELMTEGEASCEYRIRATSGEIKWVSDRKRLIVDAEGLVTMMGGILEDITAAKEHEALRARTHVELERLVTERTAELVRVNAELDAFARTIAHDLKAPLVSVIGFSQLLQNRHADTLKEDGVRLIARIGRSARQMASLVNDLLALSRVSKTVLVIEDIDLVPLAHEIIEELREQEPHRQVRFESPASLQVRADPGLVRPLLTNLLGNAWKFTGKRDDACVQLLLAGAAPEATFCVRDNGVGFDASSSELLFKPFQRFHTLSEFSGTGIGLTTCERIVARHHGRIWLESTVGEGTSVFVTLAPPAPDLPHLAPA</sequence>
<dbReference type="eggNOG" id="COG4251">
    <property type="taxonomic scope" value="Bacteria"/>
</dbReference>
<evidence type="ECO:0000256" key="2">
    <source>
        <dbReference type="ARBA" id="ARBA00004429"/>
    </source>
</evidence>
<dbReference type="SMART" id="SM00091">
    <property type="entry name" value="PAS"/>
    <property type="match status" value="2"/>
</dbReference>
<dbReference type="Pfam" id="PF00512">
    <property type="entry name" value="HisKA"/>
    <property type="match status" value="1"/>
</dbReference>
<accession>A1VIL3</accession>
<dbReference type="Pfam" id="PF02518">
    <property type="entry name" value="HATPase_c"/>
    <property type="match status" value="1"/>
</dbReference>
<dbReference type="eggNOG" id="COG2202">
    <property type="taxonomic scope" value="Bacteria"/>
</dbReference>
<feature type="transmembrane region" description="Helical" evidence="8">
    <location>
        <begin position="68"/>
        <end position="86"/>
    </location>
</feature>
<comment type="catalytic activity">
    <reaction evidence="1">
        <text>ATP + protein L-histidine = ADP + protein N-phospho-L-histidine.</text>
        <dbReference type="EC" id="2.7.13.3"/>
    </reaction>
</comment>
<dbReference type="Pfam" id="PF13426">
    <property type="entry name" value="PAS_9"/>
    <property type="match status" value="1"/>
</dbReference>
<dbReference type="InterPro" id="IPR003594">
    <property type="entry name" value="HATPase_dom"/>
</dbReference>
<dbReference type="Gene3D" id="3.30.565.10">
    <property type="entry name" value="Histidine kinase-like ATPase, C-terminal domain"/>
    <property type="match status" value="1"/>
</dbReference>
<dbReference type="InterPro" id="IPR003661">
    <property type="entry name" value="HisK_dim/P_dom"/>
</dbReference>
<dbReference type="SUPFAM" id="SSF47384">
    <property type="entry name" value="Homodimeric domain of signal transducing histidine kinase"/>
    <property type="match status" value="1"/>
</dbReference>
<dbReference type="Gene3D" id="3.30.450.20">
    <property type="entry name" value="PAS domain"/>
    <property type="match status" value="2"/>
</dbReference>
<dbReference type="GO" id="GO:0000155">
    <property type="term" value="F:phosphorelay sensor kinase activity"/>
    <property type="evidence" value="ECO:0007669"/>
    <property type="project" value="InterPro"/>
</dbReference>
<evidence type="ECO:0000313" key="12">
    <source>
        <dbReference type="EMBL" id="ABM35491.1"/>
    </source>
</evidence>
<dbReference type="EMBL" id="CP000529">
    <property type="protein sequence ID" value="ABM35491.1"/>
    <property type="molecule type" value="Genomic_DNA"/>
</dbReference>
<evidence type="ECO:0000259" key="11">
    <source>
        <dbReference type="PROSITE" id="PS50113"/>
    </source>
</evidence>
<keyword evidence="6 12" id="KW-0418">Kinase</keyword>
<proteinExistence type="predicted"/>
<reference evidence="13" key="1">
    <citation type="journal article" date="2009" name="Environ. Microbiol.">
        <title>The genome of Polaromonas naphthalenivorans strain CJ2, isolated from coal tar-contaminated sediment, reveals physiological and metabolic versatility and evolution through extensive horizontal gene transfer.</title>
        <authorList>
            <person name="Yagi J.M."/>
            <person name="Sims D."/>
            <person name="Brettin T."/>
            <person name="Bruce D."/>
            <person name="Madsen E.L."/>
        </authorList>
    </citation>
    <scope>NUCLEOTIDE SEQUENCE [LARGE SCALE GENOMIC DNA]</scope>
    <source>
        <strain evidence="13">CJ2</strain>
    </source>
</reference>
<dbReference type="Proteomes" id="UP000000644">
    <property type="component" value="Chromosome"/>
</dbReference>
<dbReference type="GO" id="GO:0030295">
    <property type="term" value="F:protein kinase activator activity"/>
    <property type="evidence" value="ECO:0007669"/>
    <property type="project" value="TreeGrafter"/>
</dbReference>
<evidence type="ECO:0000256" key="5">
    <source>
        <dbReference type="ARBA" id="ARBA00022679"/>
    </source>
</evidence>
<dbReference type="SMART" id="SM00086">
    <property type="entry name" value="PAC"/>
    <property type="match status" value="1"/>
</dbReference>
<dbReference type="CDD" id="cd00082">
    <property type="entry name" value="HisKA"/>
    <property type="match status" value="1"/>
</dbReference>
<evidence type="ECO:0000256" key="6">
    <source>
        <dbReference type="ARBA" id="ARBA00022777"/>
    </source>
</evidence>
<dbReference type="GO" id="GO:0007234">
    <property type="term" value="P:osmosensory signaling via phosphorelay pathway"/>
    <property type="evidence" value="ECO:0007669"/>
    <property type="project" value="TreeGrafter"/>
</dbReference>
<keyword evidence="8" id="KW-1133">Transmembrane helix</keyword>
<comment type="subcellular location">
    <subcellularLocation>
        <location evidence="2">Cell inner membrane</location>
        <topology evidence="2">Multi-pass membrane protein</topology>
    </subcellularLocation>
</comment>
<keyword evidence="13" id="KW-1185">Reference proteome</keyword>
<dbReference type="EC" id="2.7.13.3" evidence="3"/>
<keyword evidence="7 8" id="KW-0472">Membrane</keyword>
<dbReference type="InterPro" id="IPR000014">
    <property type="entry name" value="PAS"/>
</dbReference>
<dbReference type="InterPro" id="IPR001610">
    <property type="entry name" value="PAC"/>
</dbReference>
<feature type="domain" description="Histidine kinase" evidence="9">
    <location>
        <begin position="379"/>
        <end position="593"/>
    </location>
</feature>
<dbReference type="NCBIfam" id="TIGR00229">
    <property type="entry name" value="sensory_box"/>
    <property type="match status" value="2"/>
</dbReference>
<evidence type="ECO:0000256" key="1">
    <source>
        <dbReference type="ARBA" id="ARBA00000085"/>
    </source>
</evidence>
<keyword evidence="4" id="KW-0597">Phosphoprotein</keyword>
<dbReference type="HOGENOM" id="CLU_000445_114_71_4"/>
<evidence type="ECO:0000256" key="3">
    <source>
        <dbReference type="ARBA" id="ARBA00012438"/>
    </source>
</evidence>
<evidence type="ECO:0000259" key="9">
    <source>
        <dbReference type="PROSITE" id="PS50109"/>
    </source>
</evidence>
<dbReference type="KEGG" id="pna:Pnap_0166"/>
<feature type="domain" description="PAS" evidence="10">
    <location>
        <begin position="99"/>
        <end position="170"/>
    </location>
</feature>
<organism evidence="12 13">
    <name type="scientific">Polaromonas naphthalenivorans (strain CJ2)</name>
    <dbReference type="NCBI Taxonomy" id="365044"/>
    <lineage>
        <taxon>Bacteria</taxon>
        <taxon>Pseudomonadati</taxon>
        <taxon>Pseudomonadota</taxon>
        <taxon>Betaproteobacteria</taxon>
        <taxon>Burkholderiales</taxon>
        <taxon>Comamonadaceae</taxon>
        <taxon>Polaromonas</taxon>
    </lineage>
</organism>
<evidence type="ECO:0000256" key="8">
    <source>
        <dbReference type="SAM" id="Phobius"/>
    </source>
</evidence>
<protein>
    <recommendedName>
        <fullName evidence="3">histidine kinase</fullName>
        <ecNumber evidence="3">2.7.13.3</ecNumber>
    </recommendedName>
</protein>
<name>A1VIL3_POLNA</name>
<dbReference type="SUPFAM" id="SSF55874">
    <property type="entry name" value="ATPase domain of HSP90 chaperone/DNA topoisomerase II/histidine kinase"/>
    <property type="match status" value="1"/>
</dbReference>
<dbReference type="CDD" id="cd00130">
    <property type="entry name" value="PAS"/>
    <property type="match status" value="2"/>
</dbReference>
<feature type="transmembrane region" description="Helical" evidence="8">
    <location>
        <begin position="26"/>
        <end position="48"/>
    </location>
</feature>
<dbReference type="InterPro" id="IPR000700">
    <property type="entry name" value="PAS-assoc_C"/>
</dbReference>
<dbReference type="InterPro" id="IPR036890">
    <property type="entry name" value="HATPase_C_sf"/>
</dbReference>
<dbReference type="Gene3D" id="1.10.287.130">
    <property type="match status" value="1"/>
</dbReference>